<dbReference type="AlphaFoldDB" id="A0A9P1ITC9"/>
<dbReference type="SUPFAM" id="SSF81321">
    <property type="entry name" value="Family A G protein-coupled receptor-like"/>
    <property type="match status" value="1"/>
</dbReference>
<keyword evidence="2 5" id="KW-0812">Transmembrane</keyword>
<keyword evidence="4 5" id="KW-0472">Membrane</keyword>
<dbReference type="PANTHER" id="PTHR23360">
    <property type="entry name" value="G-PROTEIN COUPLED RECEPTORS FAMILY 1 PROFILE DOMAIN-CONTAINING PROTEIN-RELATED"/>
    <property type="match status" value="1"/>
</dbReference>
<feature type="transmembrane region" description="Helical" evidence="5">
    <location>
        <begin position="209"/>
        <end position="232"/>
    </location>
</feature>
<evidence type="ECO:0000313" key="7">
    <source>
        <dbReference type="EMBL" id="CAI5449924.1"/>
    </source>
</evidence>
<dbReference type="Gene3D" id="1.20.1070.10">
    <property type="entry name" value="Rhodopsin 7-helix transmembrane proteins"/>
    <property type="match status" value="1"/>
</dbReference>
<feature type="transmembrane region" description="Helical" evidence="5">
    <location>
        <begin position="166"/>
        <end position="189"/>
    </location>
</feature>
<name>A0A9P1ITC9_9PELO</name>
<protein>
    <recommendedName>
        <fullName evidence="6">G-protein coupled receptors family 1 profile domain-containing protein</fullName>
    </recommendedName>
</protein>
<organism evidence="7 8">
    <name type="scientific">Caenorhabditis angaria</name>
    <dbReference type="NCBI Taxonomy" id="860376"/>
    <lineage>
        <taxon>Eukaryota</taxon>
        <taxon>Metazoa</taxon>
        <taxon>Ecdysozoa</taxon>
        <taxon>Nematoda</taxon>
        <taxon>Chromadorea</taxon>
        <taxon>Rhabditida</taxon>
        <taxon>Rhabditina</taxon>
        <taxon>Rhabditomorpha</taxon>
        <taxon>Rhabditoidea</taxon>
        <taxon>Rhabditidae</taxon>
        <taxon>Peloderinae</taxon>
        <taxon>Caenorhabditis</taxon>
    </lineage>
</organism>
<evidence type="ECO:0000256" key="1">
    <source>
        <dbReference type="ARBA" id="ARBA00004370"/>
    </source>
</evidence>
<feature type="transmembrane region" description="Helical" evidence="5">
    <location>
        <begin position="238"/>
        <end position="261"/>
    </location>
</feature>
<dbReference type="SMART" id="SM01381">
    <property type="entry name" value="7TM_GPCR_Srsx"/>
    <property type="match status" value="1"/>
</dbReference>
<dbReference type="EMBL" id="CANHGI010000005">
    <property type="protein sequence ID" value="CAI5449924.1"/>
    <property type="molecule type" value="Genomic_DNA"/>
</dbReference>
<dbReference type="InterPro" id="IPR019424">
    <property type="entry name" value="7TM_GPCR_Srsx"/>
</dbReference>
<evidence type="ECO:0000313" key="8">
    <source>
        <dbReference type="Proteomes" id="UP001152747"/>
    </source>
</evidence>
<feature type="transmembrane region" description="Helical" evidence="5">
    <location>
        <begin position="44"/>
        <end position="66"/>
    </location>
</feature>
<dbReference type="InterPro" id="IPR000276">
    <property type="entry name" value="GPCR_Rhodpsn"/>
</dbReference>
<evidence type="ECO:0000256" key="3">
    <source>
        <dbReference type="ARBA" id="ARBA00022989"/>
    </source>
</evidence>
<keyword evidence="8" id="KW-1185">Reference proteome</keyword>
<dbReference type="OrthoDB" id="5820127at2759"/>
<evidence type="ECO:0000256" key="2">
    <source>
        <dbReference type="ARBA" id="ARBA00022692"/>
    </source>
</evidence>
<accession>A0A9P1ITC9</accession>
<evidence type="ECO:0000259" key="6">
    <source>
        <dbReference type="PROSITE" id="PS50262"/>
    </source>
</evidence>
<evidence type="ECO:0000256" key="4">
    <source>
        <dbReference type="ARBA" id="ARBA00023136"/>
    </source>
</evidence>
<dbReference type="GO" id="GO:0004930">
    <property type="term" value="F:G protein-coupled receptor activity"/>
    <property type="evidence" value="ECO:0007669"/>
    <property type="project" value="InterPro"/>
</dbReference>
<keyword evidence="3 5" id="KW-1133">Transmembrane helix</keyword>
<evidence type="ECO:0000256" key="5">
    <source>
        <dbReference type="SAM" id="Phobius"/>
    </source>
</evidence>
<reference evidence="7" key="1">
    <citation type="submission" date="2022-11" db="EMBL/GenBank/DDBJ databases">
        <authorList>
            <person name="Kikuchi T."/>
        </authorList>
    </citation>
    <scope>NUCLEOTIDE SEQUENCE</scope>
    <source>
        <strain evidence="7">PS1010</strain>
    </source>
</reference>
<comment type="caution">
    <text evidence="7">The sequence shown here is derived from an EMBL/GenBank/DDBJ whole genome shotgun (WGS) entry which is preliminary data.</text>
</comment>
<feature type="transmembrane region" description="Helical" evidence="5">
    <location>
        <begin position="78"/>
        <end position="100"/>
    </location>
</feature>
<dbReference type="InterPro" id="IPR017452">
    <property type="entry name" value="GPCR_Rhodpsn_7TM"/>
</dbReference>
<feature type="transmembrane region" description="Helical" evidence="5">
    <location>
        <begin position="121"/>
        <end position="142"/>
    </location>
</feature>
<dbReference type="InterPro" id="IPR047130">
    <property type="entry name" value="7TM_GPCR_Srsx_nematod"/>
</dbReference>
<dbReference type="Proteomes" id="UP001152747">
    <property type="component" value="Unassembled WGS sequence"/>
</dbReference>
<dbReference type="PRINTS" id="PR00237">
    <property type="entry name" value="GPCRRHODOPSN"/>
</dbReference>
<feature type="domain" description="G-protein coupled receptors family 1 profile" evidence="6">
    <location>
        <begin position="23"/>
        <end position="260"/>
    </location>
</feature>
<dbReference type="Pfam" id="PF10320">
    <property type="entry name" value="7TM_GPCR_Srsx"/>
    <property type="match status" value="1"/>
</dbReference>
<comment type="subcellular location">
    <subcellularLocation>
        <location evidence="1">Membrane</location>
    </subcellularLocation>
</comment>
<dbReference type="PROSITE" id="PS50262">
    <property type="entry name" value="G_PROTEIN_RECEP_F1_2"/>
    <property type="match status" value="1"/>
</dbReference>
<dbReference type="PANTHER" id="PTHR23360:SF74">
    <property type="entry name" value="G-PROTEIN COUPLED RECEPTORS FAMILY 1 PROFILE DOMAIN-CONTAINING PROTEIN"/>
    <property type="match status" value="1"/>
</dbReference>
<feature type="transmembrane region" description="Helical" evidence="5">
    <location>
        <begin position="6"/>
        <end position="32"/>
    </location>
</feature>
<sequence length="306" mass="34185">MLNFALMPIALIYLICAIIGVIGNLIMVIVFVKEPKFKYPCNYLITLNCLADAFHLAGHFVFNFQIFTDSTCSPATCYSLLFLTVVGYCISGPLLLAIGIDRYFSCKFPLLYRTSLDRSNWYLLAQLAFPVGFSAGILIYAWGLRDFDNQIICIAPLAIHRKAFEIYTYSSIAINCAIFLIYLATSFVLRDFKDRGATKMRQVFKSIALTVVFVLLGWTTVTLGNTVVFVVVDDVDTVAFFSIHAGLGVNVSCAINIFVFYKINTEYRLAIRSLFGWKADVEPTGSSVDRRTSLATSKTLRRTSGI</sequence>
<dbReference type="GO" id="GO:0016020">
    <property type="term" value="C:membrane"/>
    <property type="evidence" value="ECO:0007669"/>
    <property type="project" value="UniProtKB-SubCell"/>
</dbReference>
<dbReference type="CDD" id="cd00637">
    <property type="entry name" value="7tm_classA_rhodopsin-like"/>
    <property type="match status" value="1"/>
</dbReference>
<proteinExistence type="predicted"/>
<gene>
    <name evidence="7" type="ORF">CAMP_LOCUS12561</name>
</gene>